<gene>
    <name evidence="1" type="ORF">BDR25DRAFT_180279</name>
</gene>
<dbReference type="Proteomes" id="UP000799755">
    <property type="component" value="Unassembled WGS sequence"/>
</dbReference>
<organism evidence="1 2">
    <name type="scientific">Lindgomyces ingoldianus</name>
    <dbReference type="NCBI Taxonomy" id="673940"/>
    <lineage>
        <taxon>Eukaryota</taxon>
        <taxon>Fungi</taxon>
        <taxon>Dikarya</taxon>
        <taxon>Ascomycota</taxon>
        <taxon>Pezizomycotina</taxon>
        <taxon>Dothideomycetes</taxon>
        <taxon>Pleosporomycetidae</taxon>
        <taxon>Pleosporales</taxon>
        <taxon>Lindgomycetaceae</taxon>
        <taxon>Lindgomyces</taxon>
    </lineage>
</organism>
<name>A0ACB6Q8R4_9PLEO</name>
<proteinExistence type="predicted"/>
<accession>A0ACB6Q8R4</accession>
<feature type="non-terminal residue" evidence="1">
    <location>
        <position position="1"/>
    </location>
</feature>
<protein>
    <submittedName>
        <fullName evidence="1">Uncharacterized protein</fullName>
    </submittedName>
</protein>
<evidence type="ECO:0000313" key="2">
    <source>
        <dbReference type="Proteomes" id="UP000799755"/>
    </source>
</evidence>
<feature type="non-terminal residue" evidence="1">
    <location>
        <position position="290"/>
    </location>
</feature>
<keyword evidence="2" id="KW-1185">Reference proteome</keyword>
<dbReference type="EMBL" id="MU003556">
    <property type="protein sequence ID" value="KAF2462983.1"/>
    <property type="molecule type" value="Genomic_DNA"/>
</dbReference>
<sequence length="290" mass="33720">QFVPRVLRLKGAHEPRNAPRKLFSEPATADQGPAVASSLLGNEQLQANKNSLLETKPTSDENQKASDSTKVRGPKFTVAPVTDEYLAQLVCGIELLFTDYAIQSVKGSKWLESRYWSDDETGKEDKYIHISDFVEHPYVDRLRPRPTQDLIRRALQENPSEYLETAKDGSLVRRKPSTFPAKFIPKVILKDGIDFWDERTIYIEPHDLILIKCLAKLAWWLKTQVLLGQKWLPIQNIRPMYKRCAFVVVSRNVRHDYVWREVKMPDSWKVMSWVEHQKRTDEYLELLAKE</sequence>
<comment type="caution">
    <text evidence="1">The sequence shown here is derived from an EMBL/GenBank/DDBJ whole genome shotgun (WGS) entry which is preliminary data.</text>
</comment>
<reference evidence="1" key="1">
    <citation type="journal article" date="2020" name="Stud. Mycol.">
        <title>101 Dothideomycetes genomes: a test case for predicting lifestyles and emergence of pathogens.</title>
        <authorList>
            <person name="Haridas S."/>
            <person name="Albert R."/>
            <person name="Binder M."/>
            <person name="Bloem J."/>
            <person name="Labutti K."/>
            <person name="Salamov A."/>
            <person name="Andreopoulos B."/>
            <person name="Baker S."/>
            <person name="Barry K."/>
            <person name="Bills G."/>
            <person name="Bluhm B."/>
            <person name="Cannon C."/>
            <person name="Castanera R."/>
            <person name="Culley D."/>
            <person name="Daum C."/>
            <person name="Ezra D."/>
            <person name="Gonzalez J."/>
            <person name="Henrissat B."/>
            <person name="Kuo A."/>
            <person name="Liang C."/>
            <person name="Lipzen A."/>
            <person name="Lutzoni F."/>
            <person name="Magnuson J."/>
            <person name="Mondo S."/>
            <person name="Nolan M."/>
            <person name="Ohm R."/>
            <person name="Pangilinan J."/>
            <person name="Park H.-J."/>
            <person name="Ramirez L."/>
            <person name="Alfaro M."/>
            <person name="Sun H."/>
            <person name="Tritt A."/>
            <person name="Yoshinaga Y."/>
            <person name="Zwiers L.-H."/>
            <person name="Turgeon B."/>
            <person name="Goodwin S."/>
            <person name="Spatafora J."/>
            <person name="Crous P."/>
            <person name="Grigoriev I."/>
        </authorList>
    </citation>
    <scope>NUCLEOTIDE SEQUENCE</scope>
    <source>
        <strain evidence="1">ATCC 200398</strain>
    </source>
</reference>
<evidence type="ECO:0000313" key="1">
    <source>
        <dbReference type="EMBL" id="KAF2462983.1"/>
    </source>
</evidence>